<reference evidence="2" key="1">
    <citation type="journal article" date="2020" name="Nature">
        <title>Giant virus diversity and host interactions through global metagenomics.</title>
        <authorList>
            <person name="Schulz F."/>
            <person name="Roux S."/>
            <person name="Paez-Espino D."/>
            <person name="Jungbluth S."/>
            <person name="Walsh D.A."/>
            <person name="Denef V.J."/>
            <person name="McMahon K.D."/>
            <person name="Konstantinidis K.T."/>
            <person name="Eloe-Fadrosh E.A."/>
            <person name="Kyrpides N.C."/>
            <person name="Woyke T."/>
        </authorList>
    </citation>
    <scope>NUCLEOTIDE SEQUENCE</scope>
    <source>
        <strain evidence="2">GVMAG-M-3300023184-182</strain>
    </source>
</reference>
<dbReference type="AlphaFoldDB" id="A0A6C0HYJ5"/>
<organism evidence="2">
    <name type="scientific">viral metagenome</name>
    <dbReference type="NCBI Taxonomy" id="1070528"/>
    <lineage>
        <taxon>unclassified sequences</taxon>
        <taxon>metagenomes</taxon>
        <taxon>organismal metagenomes</taxon>
    </lineage>
</organism>
<proteinExistence type="predicted"/>
<keyword evidence="1" id="KW-0175">Coiled coil</keyword>
<accession>A0A6C0HYJ5</accession>
<evidence type="ECO:0000313" key="2">
    <source>
        <dbReference type="EMBL" id="QHT85582.1"/>
    </source>
</evidence>
<evidence type="ECO:0000256" key="1">
    <source>
        <dbReference type="SAM" id="Coils"/>
    </source>
</evidence>
<protein>
    <submittedName>
        <fullName evidence="2">Uncharacterized protein</fullName>
    </submittedName>
</protein>
<feature type="coiled-coil region" evidence="1">
    <location>
        <begin position="75"/>
        <end position="144"/>
    </location>
</feature>
<name>A0A6C0HYJ5_9ZZZZ</name>
<dbReference type="EMBL" id="MN740043">
    <property type="protein sequence ID" value="QHT85582.1"/>
    <property type="molecule type" value="Genomic_DNA"/>
</dbReference>
<sequence>MSNYKEISDTMKQIKKNLKKNKSIEELLNKNEYKKGGAPFFDPYNIMKQYLDKIFVNENQLKKEQEDSLERLTKIREYEKIKDDEEKKQQDFEEENSMLAKNEENFQKAKENAKQIEDKAEIVKQETDEALKKLEDANKEVSDSQSHVNIVESNNKIVEDAIRIKKENIKNADNIMQNILKKMNNKELVSLEETNETIEENDAINEIKQLSISNVLEKKNDDLLI</sequence>